<organism evidence="5 6">
    <name type="scientific">Vibrio amylolyticus</name>
    <dbReference type="NCBI Taxonomy" id="2847292"/>
    <lineage>
        <taxon>Bacteria</taxon>
        <taxon>Pseudomonadati</taxon>
        <taxon>Pseudomonadota</taxon>
        <taxon>Gammaproteobacteria</taxon>
        <taxon>Vibrionales</taxon>
        <taxon>Vibrionaceae</taxon>
        <taxon>Vibrio</taxon>
    </lineage>
</organism>
<keyword evidence="1" id="KW-0805">Transcription regulation</keyword>
<dbReference type="PANTHER" id="PTHR47504:SF5">
    <property type="entry name" value="RIGHT ORIGIN-BINDING PROTEIN"/>
    <property type="match status" value="1"/>
</dbReference>
<reference evidence="5" key="1">
    <citation type="submission" date="2021-11" db="EMBL/GenBank/DDBJ databases">
        <title>Vibrio ZSDE26 sp. nov. and Vibrio ZSDZ34 sp. nov., isolated from coastal seawater in Qingdao.</title>
        <authorList>
            <person name="Zhang P."/>
        </authorList>
    </citation>
    <scope>NUCLEOTIDE SEQUENCE</scope>
    <source>
        <strain evidence="5">ZSDE26</strain>
    </source>
</reference>
<dbReference type="RefSeq" id="WP_248009226.1">
    <property type="nucleotide sequence ID" value="NZ_JAJHVV010000007.1"/>
</dbReference>
<evidence type="ECO:0000256" key="1">
    <source>
        <dbReference type="ARBA" id="ARBA00023015"/>
    </source>
</evidence>
<keyword evidence="2" id="KW-0238">DNA-binding</keyword>
<protein>
    <submittedName>
        <fullName evidence="5">AraC family transcriptional regulator</fullName>
    </submittedName>
</protein>
<evidence type="ECO:0000313" key="5">
    <source>
        <dbReference type="EMBL" id="MCK6264153.1"/>
    </source>
</evidence>
<gene>
    <name evidence="5" type="ORF">KP803_12810</name>
</gene>
<accession>A0A9X1XLP1</accession>
<evidence type="ECO:0000259" key="4">
    <source>
        <dbReference type="PROSITE" id="PS01124"/>
    </source>
</evidence>
<dbReference type="GO" id="GO:0043565">
    <property type="term" value="F:sequence-specific DNA binding"/>
    <property type="evidence" value="ECO:0007669"/>
    <property type="project" value="InterPro"/>
</dbReference>
<feature type="domain" description="HTH araC/xylS-type" evidence="4">
    <location>
        <begin position="8"/>
        <end position="106"/>
    </location>
</feature>
<proteinExistence type="predicted"/>
<evidence type="ECO:0000313" key="6">
    <source>
        <dbReference type="Proteomes" id="UP001139559"/>
    </source>
</evidence>
<dbReference type="EMBL" id="JAJHVV010000007">
    <property type="protein sequence ID" value="MCK6264153.1"/>
    <property type="molecule type" value="Genomic_DNA"/>
</dbReference>
<keyword evidence="3" id="KW-0804">Transcription</keyword>
<comment type="caution">
    <text evidence="5">The sequence shown here is derived from an EMBL/GenBank/DDBJ whole genome shotgun (WGS) entry which is preliminary data.</text>
</comment>
<dbReference type="InterPro" id="IPR018060">
    <property type="entry name" value="HTH_AraC"/>
</dbReference>
<sequence length="445" mass="51779">MRQFTFILRIVDAIELMIPNKLEIEALSLSLNVSKWHLQHEFKRYTGMSVGHYYRARLLSLAAKEIADSHRRLIDIALDFGFDSHEAFYRAFKKQFLVSPKHLKYSPHFAQFLVVSPITLNYLEFVQHLEKNRPSLCHFDKVEVQGVSEVFPSISINEGKFMPPLRKLWSEFERATQDWQHQGRRYYTLEYRNNCSYLSGLFQMVAACDGNNEGSDRILTCVSLPARKLWQFELPDVSYVASFFHYLHLVFMPNHHLSAKVLPIIWQQQQDESLMCSIELITQQDNVLPKSIRYLSNRLVQLPTLVGQFDHHQTGSHNILKEQRLSDIVAHYMSKVGLVNDGKGAILIGQNEDGIFSPHHDYDSAYFEFSETGDDVESASYLQCKLEGTLKAIGDDLEMLYYHYLADSPFYLVRGYEWITSLISMDSENEDQEWKMELLIPAKKR</sequence>
<dbReference type="InterPro" id="IPR050959">
    <property type="entry name" value="MarA-like"/>
</dbReference>
<dbReference type="Pfam" id="PF12833">
    <property type="entry name" value="HTH_18"/>
    <property type="match status" value="1"/>
</dbReference>
<dbReference type="GO" id="GO:0003700">
    <property type="term" value="F:DNA-binding transcription factor activity"/>
    <property type="evidence" value="ECO:0007669"/>
    <property type="project" value="InterPro"/>
</dbReference>
<dbReference type="SMART" id="SM00342">
    <property type="entry name" value="HTH_ARAC"/>
    <property type="match status" value="1"/>
</dbReference>
<keyword evidence="6" id="KW-1185">Reference proteome</keyword>
<name>A0A9X1XLP1_9VIBR</name>
<evidence type="ECO:0000256" key="2">
    <source>
        <dbReference type="ARBA" id="ARBA00023125"/>
    </source>
</evidence>
<dbReference type="PANTHER" id="PTHR47504">
    <property type="entry name" value="RIGHT ORIGIN-BINDING PROTEIN"/>
    <property type="match status" value="1"/>
</dbReference>
<dbReference type="Gene3D" id="1.10.10.60">
    <property type="entry name" value="Homeodomain-like"/>
    <property type="match status" value="2"/>
</dbReference>
<dbReference type="SUPFAM" id="SSF46689">
    <property type="entry name" value="Homeodomain-like"/>
    <property type="match status" value="2"/>
</dbReference>
<evidence type="ECO:0000256" key="3">
    <source>
        <dbReference type="ARBA" id="ARBA00023163"/>
    </source>
</evidence>
<dbReference type="AlphaFoldDB" id="A0A9X1XLP1"/>
<dbReference type="InterPro" id="IPR009057">
    <property type="entry name" value="Homeodomain-like_sf"/>
</dbReference>
<dbReference type="Proteomes" id="UP001139559">
    <property type="component" value="Unassembled WGS sequence"/>
</dbReference>
<dbReference type="PROSITE" id="PS01124">
    <property type="entry name" value="HTH_ARAC_FAMILY_2"/>
    <property type="match status" value="1"/>
</dbReference>